<sequence length="517" mass="57216">LRWDAIDDNLIRRALRAACASIDNPGAELLIGTGGTNPHMHARTRKIATWTELARYCHFDSLQRHPLTKKLAELQSICNLYRTVIGGVKPKRVGINKKVWLEGAQFADVERFLAEPAVLRGTGFQKGELAVARQLIAAEPIHTYLSKLFLKNIDTLHRWHPWCDLGYGAEEQVAKRAQLCEVMERATHGGCALGFDFQDFNACHPLTMMSRDNQLIIEIFGGLFRARGELKEAICDWERVGAWLSAAALNSQVKFEDRIEWFKVAVGMFGGIQDTNGTNKRMQVTEVTRAVAELRLCGVTMSAGRWPFLGLMLRGDDSIAVFGSMLHPGMYMAAFCGSGRPLGVSKQEISASGCEYLRCKASSQMVRGYLLRSLGTFLCAPFENADKWDGSGRCASLLEQAQLPLRRGANARALATIVEVTLGHWSRVEVGSEAGLEHIKILRVYLDTCEASGGLGCVLWPDQLQHTTGRLPALPTMHVQERNAANRVPARITTDLLWKQAESLDYDDSAARGEGCD</sequence>
<keyword evidence="1" id="KW-1185">Reference proteome</keyword>
<dbReference type="WBParaSite" id="TCNE_0001128601-mRNA-1">
    <property type="protein sequence ID" value="TCNE_0001128601-mRNA-1"/>
    <property type="gene ID" value="TCNE_0001128601"/>
</dbReference>
<evidence type="ECO:0000313" key="2">
    <source>
        <dbReference type="WBParaSite" id="TCNE_0001128601-mRNA-1"/>
    </source>
</evidence>
<accession>A0A183US16</accession>
<dbReference type="SUPFAM" id="SSF56672">
    <property type="entry name" value="DNA/RNA polymerases"/>
    <property type="match status" value="1"/>
</dbReference>
<reference evidence="2" key="1">
    <citation type="submission" date="2016-06" db="UniProtKB">
        <authorList>
            <consortium name="WormBaseParasite"/>
        </authorList>
    </citation>
    <scope>IDENTIFICATION</scope>
</reference>
<dbReference type="Proteomes" id="UP000050794">
    <property type="component" value="Unassembled WGS sequence"/>
</dbReference>
<organism evidence="1 2">
    <name type="scientific">Toxocara canis</name>
    <name type="common">Canine roundworm</name>
    <dbReference type="NCBI Taxonomy" id="6265"/>
    <lineage>
        <taxon>Eukaryota</taxon>
        <taxon>Metazoa</taxon>
        <taxon>Ecdysozoa</taxon>
        <taxon>Nematoda</taxon>
        <taxon>Chromadorea</taxon>
        <taxon>Rhabditida</taxon>
        <taxon>Spirurina</taxon>
        <taxon>Ascaridomorpha</taxon>
        <taxon>Ascaridoidea</taxon>
        <taxon>Toxocaridae</taxon>
        <taxon>Toxocara</taxon>
    </lineage>
</organism>
<proteinExistence type="predicted"/>
<protein>
    <submittedName>
        <fullName evidence="2">RNA-directed RNA polymerase</fullName>
    </submittedName>
</protein>
<dbReference type="AlphaFoldDB" id="A0A183US16"/>
<dbReference type="InterPro" id="IPR043502">
    <property type="entry name" value="DNA/RNA_pol_sf"/>
</dbReference>
<evidence type="ECO:0000313" key="1">
    <source>
        <dbReference type="Proteomes" id="UP000050794"/>
    </source>
</evidence>
<name>A0A183US16_TOXCA</name>